<keyword evidence="2" id="KW-1133">Transmembrane helix</keyword>
<accession>A0A139AHI6</accession>
<feature type="region of interest" description="Disordered" evidence="1">
    <location>
        <begin position="418"/>
        <end position="472"/>
    </location>
</feature>
<evidence type="ECO:0000256" key="1">
    <source>
        <dbReference type="SAM" id="MobiDB-lite"/>
    </source>
</evidence>
<feature type="transmembrane region" description="Helical" evidence="2">
    <location>
        <begin position="475"/>
        <end position="497"/>
    </location>
</feature>
<keyword evidence="2" id="KW-0812">Transmembrane</keyword>
<feature type="chain" id="PRO_5007296170" description="Periplasmic binding protein-like II" evidence="3">
    <location>
        <begin position="25"/>
        <end position="581"/>
    </location>
</feature>
<dbReference type="AlphaFoldDB" id="A0A139AHI6"/>
<dbReference type="SUPFAM" id="SSF53807">
    <property type="entry name" value="Helical backbone' metal receptor"/>
    <property type="match status" value="1"/>
</dbReference>
<reference evidence="4 5" key="1">
    <citation type="journal article" date="2015" name="Genome Biol. Evol.">
        <title>Phylogenomic analyses indicate that early fungi evolved digesting cell walls of algal ancestors of land plants.</title>
        <authorList>
            <person name="Chang Y."/>
            <person name="Wang S."/>
            <person name="Sekimoto S."/>
            <person name="Aerts A.L."/>
            <person name="Choi C."/>
            <person name="Clum A."/>
            <person name="LaButti K.M."/>
            <person name="Lindquist E.A."/>
            <person name="Yee Ngan C."/>
            <person name="Ohm R.A."/>
            <person name="Salamov A.A."/>
            <person name="Grigoriev I.V."/>
            <person name="Spatafora J.W."/>
            <person name="Berbee M.L."/>
        </authorList>
    </citation>
    <scope>NUCLEOTIDE SEQUENCE [LARGE SCALE GENOMIC DNA]</scope>
    <source>
        <strain evidence="4 5">JEL478</strain>
    </source>
</reference>
<gene>
    <name evidence="4" type="ORF">M427DRAFT_56439</name>
</gene>
<dbReference type="PANTHER" id="PTHR38360">
    <property type="entry name" value="OS03G0120000 PROTEIN"/>
    <property type="match status" value="1"/>
</dbReference>
<sequence length="581" mass="62213">MIPRKYTIVALGALLLLVAASTDAAPTTVRAACPVANGTYDSTKDYFPNKAAPVFATYWNITYFSNYKLLRNKFTNEIMVLTMCNTPPPNITSAVKYFTVPINLAAVASLSVSRFFERLELRERIRYVPAISTVTSPCLQTLVQQGFTRPFPANATLATLSDVDAVFSTGGDDQVSLLTNLNITVLFRPIAENGAIARFEWIKYLSAFFNAEGTANTVFESARTLYQCNSGRVATQSKKTAAWLKPNTQNLTFVTTDPVYKNEMLADAGITPVTTSSSTDDVAFWSSVSNADVLIDDSGATSWNALLTGYGLSASPSANSSIKWVQERQVYQLNRLRDLDAYDDFTQSYLAMPEYIQSDIISIVYRTYNKDWKFIWARNVYDEDGYTNLNSTDCPDNDTASAFYRSWKQNVTCPDLPATSTSAPVAATTEGTAAPPSATASAPAPAAAATTTTATGSPQAGSSNSTGGTSTGSTAGAAIGGILAVGIVGGAAAFFFYRRRRSQGQDYLTRRQQMFAAGQIPGTDGSAVMVGEDTPPADVAGEWAGQGATGGSGEPRGEWVQMDSVEPAALNVVVSDGRQGR</sequence>
<keyword evidence="2" id="KW-0472">Membrane</keyword>
<dbReference type="PANTHER" id="PTHR38360:SF1">
    <property type="entry name" value="F12P19.7"/>
    <property type="match status" value="1"/>
</dbReference>
<protein>
    <recommendedName>
        <fullName evidence="6">Periplasmic binding protein-like II</fullName>
    </recommendedName>
</protein>
<keyword evidence="5" id="KW-1185">Reference proteome</keyword>
<evidence type="ECO:0000256" key="3">
    <source>
        <dbReference type="SAM" id="SignalP"/>
    </source>
</evidence>
<feature type="signal peptide" evidence="3">
    <location>
        <begin position="1"/>
        <end position="24"/>
    </location>
</feature>
<dbReference type="Proteomes" id="UP000070544">
    <property type="component" value="Unassembled WGS sequence"/>
</dbReference>
<dbReference type="EMBL" id="KQ965759">
    <property type="protein sequence ID" value="KXS15873.1"/>
    <property type="molecule type" value="Genomic_DNA"/>
</dbReference>
<evidence type="ECO:0008006" key="6">
    <source>
        <dbReference type="Google" id="ProtNLM"/>
    </source>
</evidence>
<name>A0A139AHI6_GONPJ</name>
<dbReference type="OrthoDB" id="2130912at2759"/>
<dbReference type="STRING" id="1344416.A0A139AHI6"/>
<evidence type="ECO:0000313" key="5">
    <source>
        <dbReference type="Proteomes" id="UP000070544"/>
    </source>
</evidence>
<keyword evidence="3" id="KW-0732">Signal</keyword>
<evidence type="ECO:0000256" key="2">
    <source>
        <dbReference type="SAM" id="Phobius"/>
    </source>
</evidence>
<proteinExistence type="predicted"/>
<organism evidence="4 5">
    <name type="scientific">Gonapodya prolifera (strain JEL478)</name>
    <name type="common">Monoblepharis prolifera</name>
    <dbReference type="NCBI Taxonomy" id="1344416"/>
    <lineage>
        <taxon>Eukaryota</taxon>
        <taxon>Fungi</taxon>
        <taxon>Fungi incertae sedis</taxon>
        <taxon>Chytridiomycota</taxon>
        <taxon>Chytridiomycota incertae sedis</taxon>
        <taxon>Monoblepharidomycetes</taxon>
        <taxon>Monoblepharidales</taxon>
        <taxon>Gonapodyaceae</taxon>
        <taxon>Gonapodya</taxon>
    </lineage>
</organism>
<evidence type="ECO:0000313" key="4">
    <source>
        <dbReference type="EMBL" id="KXS15873.1"/>
    </source>
</evidence>